<protein>
    <submittedName>
        <fullName evidence="1">Uncharacterized protein</fullName>
    </submittedName>
</protein>
<proteinExistence type="predicted"/>
<name>A0A9D6V2C9_9BACT</name>
<sequence>MRLLVDPLPKLGLFDSELELVVCIREDTPPEVFLMDGKPRPDRHLLLGIMQMIVVAVEEMDRTSLEFTDSCSIRLERNGEKRDIDSHLTVVRSVDGRFGALAIGDPRQVRRLARQAERWFTGTIRLDIP</sequence>
<comment type="caution">
    <text evidence="1">The sequence shown here is derived from an EMBL/GenBank/DDBJ whole genome shotgun (WGS) entry which is preliminary data.</text>
</comment>
<dbReference type="EMBL" id="JACRDE010000394">
    <property type="protein sequence ID" value="MBI5250806.1"/>
    <property type="molecule type" value="Genomic_DNA"/>
</dbReference>
<dbReference type="Proteomes" id="UP000807825">
    <property type="component" value="Unassembled WGS sequence"/>
</dbReference>
<reference evidence="1" key="1">
    <citation type="submission" date="2020-07" db="EMBL/GenBank/DDBJ databases">
        <title>Huge and variable diversity of episymbiotic CPR bacteria and DPANN archaea in groundwater ecosystems.</title>
        <authorList>
            <person name="He C.Y."/>
            <person name="Keren R."/>
            <person name="Whittaker M."/>
            <person name="Farag I.F."/>
            <person name="Doudna J."/>
            <person name="Cate J.H.D."/>
            <person name="Banfield J.F."/>
        </authorList>
    </citation>
    <scope>NUCLEOTIDE SEQUENCE</scope>
    <source>
        <strain evidence="1">NC_groundwater_1664_Pr3_B-0.1um_52_9</strain>
    </source>
</reference>
<evidence type="ECO:0000313" key="1">
    <source>
        <dbReference type="EMBL" id="MBI5250806.1"/>
    </source>
</evidence>
<organism evidence="1 2">
    <name type="scientific">Desulfomonile tiedjei</name>
    <dbReference type="NCBI Taxonomy" id="2358"/>
    <lineage>
        <taxon>Bacteria</taxon>
        <taxon>Pseudomonadati</taxon>
        <taxon>Thermodesulfobacteriota</taxon>
        <taxon>Desulfomonilia</taxon>
        <taxon>Desulfomonilales</taxon>
        <taxon>Desulfomonilaceae</taxon>
        <taxon>Desulfomonile</taxon>
    </lineage>
</organism>
<evidence type="ECO:0000313" key="2">
    <source>
        <dbReference type="Proteomes" id="UP000807825"/>
    </source>
</evidence>
<accession>A0A9D6V2C9</accession>
<dbReference type="AlphaFoldDB" id="A0A9D6V2C9"/>
<gene>
    <name evidence="1" type="ORF">HY912_15050</name>
</gene>